<feature type="binding site" evidence="9">
    <location>
        <position position="41"/>
    </location>
    <ligand>
        <name>FAD</name>
        <dbReference type="ChEBI" id="CHEBI:57692"/>
    </ligand>
</feature>
<comment type="cofactor">
    <cofactor evidence="1 8 9">
        <name>FAD</name>
        <dbReference type="ChEBI" id="CHEBI:57692"/>
    </cofactor>
</comment>
<keyword evidence="12" id="KW-1185">Reference proteome</keyword>
<evidence type="ECO:0000256" key="1">
    <source>
        <dbReference type="ARBA" id="ARBA00001974"/>
    </source>
</evidence>
<feature type="binding site" evidence="9">
    <location>
        <position position="11"/>
    </location>
    <ligand>
        <name>FAD</name>
        <dbReference type="ChEBI" id="CHEBI:57692"/>
    </ligand>
</feature>
<dbReference type="EMBL" id="CM032182">
    <property type="protein sequence ID" value="KAG7096888.1"/>
    <property type="molecule type" value="Genomic_DNA"/>
</dbReference>
<sequence>MKLGIIGGGPSGFYVASRILSRTSRPLRIDIYDRLWCPHGLVRYGVAPDHPEVKNCIHKFDTAASDPRLRFFGNVNVGNTGGFKHNLQIPVQSLLNNYTHLLLATGCTKPRLHPSLPPRKGVVVPALDIVHWYTAHPSTPSPPPLDKVKHISLIGLGNVSLDVARILLMNPNELAPYDVPESVLDVLRKSTVEHVSIIGRRGPLEAAFTTKELREMMELSEARMVPLDSPLLATDEGRKLTRQQTRTLDLLKKGSKNTFPVSPKKTWSLEFYRNPLGIIPGEGGHIHILTLGHTEVDKTTGKAVPTGLTTQLPTDLVITSLGFHGESFTLPPSSSSPHLDSHSTSPDLYSPTLGHLRTLPPVNRLISPNPSGHILKHMYASGWAATGAKGILATTMMDAYSVADAGILKDVVLADEEVESGRLEEELLLNPLEAFDVDLDSLPSEVEQGLCEGTVTTYENWKKIDEAEVKRAKDGKERERMTSWEEAKAFLREVSNV</sequence>
<dbReference type="SUPFAM" id="SSF51971">
    <property type="entry name" value="Nucleotide-binding domain"/>
    <property type="match status" value="1"/>
</dbReference>
<dbReference type="PANTHER" id="PTHR48467:SF1">
    <property type="entry name" value="GLUTAMATE SYNTHASE 1 [NADH], CHLOROPLASTIC-LIKE"/>
    <property type="match status" value="1"/>
</dbReference>
<dbReference type="InterPro" id="IPR036188">
    <property type="entry name" value="FAD/NAD-bd_sf"/>
</dbReference>
<feature type="binding site" evidence="10">
    <location>
        <begin position="200"/>
        <end position="201"/>
    </location>
    <ligand>
        <name>NADP(+)</name>
        <dbReference type="ChEBI" id="CHEBI:58349"/>
    </ligand>
</feature>
<dbReference type="GO" id="GO:0005739">
    <property type="term" value="C:mitochondrion"/>
    <property type="evidence" value="ECO:0007669"/>
    <property type="project" value="UniProtKB-SubCell"/>
</dbReference>
<organism evidence="11 12">
    <name type="scientific">Marasmius oreades</name>
    <name type="common">fairy-ring Marasmius</name>
    <dbReference type="NCBI Taxonomy" id="181124"/>
    <lineage>
        <taxon>Eukaryota</taxon>
        <taxon>Fungi</taxon>
        <taxon>Dikarya</taxon>
        <taxon>Basidiomycota</taxon>
        <taxon>Agaricomycotina</taxon>
        <taxon>Agaricomycetes</taxon>
        <taxon>Agaricomycetidae</taxon>
        <taxon>Agaricales</taxon>
        <taxon>Marasmiineae</taxon>
        <taxon>Marasmiaceae</taxon>
        <taxon>Marasmius</taxon>
    </lineage>
</organism>
<keyword evidence="4 8" id="KW-0274">FAD</keyword>
<dbReference type="Gene3D" id="3.50.50.60">
    <property type="entry name" value="FAD/NAD(P)-binding domain"/>
    <property type="match status" value="1"/>
</dbReference>
<evidence type="ECO:0000256" key="8">
    <source>
        <dbReference type="PIRNR" id="PIRNR000362"/>
    </source>
</evidence>
<keyword evidence="6 8" id="KW-0560">Oxidoreductase</keyword>
<name>A0A9P7UYG1_9AGAR</name>
<dbReference type="Gene3D" id="3.40.50.720">
    <property type="entry name" value="NAD(P)-binding Rossmann-like Domain"/>
    <property type="match status" value="1"/>
</dbReference>
<comment type="caution">
    <text evidence="11">The sequence shown here is derived from an EMBL/GenBank/DDBJ whole genome shotgun (WGS) entry which is preliminary data.</text>
</comment>
<comment type="subcellular location">
    <subcellularLocation>
        <location evidence="8">Mitochondrion</location>
    </subcellularLocation>
</comment>
<dbReference type="AlphaFoldDB" id="A0A9P7UYG1"/>
<dbReference type="GO" id="GO:0016491">
    <property type="term" value="F:oxidoreductase activity"/>
    <property type="evidence" value="ECO:0007669"/>
    <property type="project" value="UniProtKB-KW"/>
</dbReference>
<keyword evidence="8" id="KW-0496">Mitochondrion</keyword>
<reference evidence="11" key="1">
    <citation type="journal article" date="2021" name="Genome Biol. Evol.">
        <title>The assembled and annotated genome of the fairy-ring fungus Marasmius oreades.</title>
        <authorList>
            <person name="Hiltunen M."/>
            <person name="Ament-Velasquez S.L."/>
            <person name="Johannesson H."/>
        </authorList>
    </citation>
    <scope>NUCLEOTIDE SEQUENCE</scope>
    <source>
        <strain evidence="11">03SP1</strain>
    </source>
</reference>
<gene>
    <name evidence="11" type="ORF">E1B28_004294</name>
</gene>
<evidence type="ECO:0000256" key="4">
    <source>
        <dbReference type="ARBA" id="ARBA00022827"/>
    </source>
</evidence>
<keyword evidence="3 8" id="KW-0285">Flavoprotein</keyword>
<feature type="binding site" evidence="10">
    <location>
        <position position="212"/>
    </location>
    <ligand>
        <name>NADP(+)</name>
        <dbReference type="ChEBI" id="CHEBI:58349"/>
    </ligand>
</feature>
<keyword evidence="5 8" id="KW-0521">NADP</keyword>
<evidence type="ECO:0000313" key="11">
    <source>
        <dbReference type="EMBL" id="KAG7096888.1"/>
    </source>
</evidence>
<feature type="binding site" evidence="9">
    <location>
        <position position="77"/>
    </location>
    <ligand>
        <name>FAD</name>
        <dbReference type="ChEBI" id="CHEBI:57692"/>
    </ligand>
</feature>
<evidence type="ECO:0000256" key="9">
    <source>
        <dbReference type="PIRSR" id="PIRSR000362-1"/>
    </source>
</evidence>
<evidence type="ECO:0000256" key="10">
    <source>
        <dbReference type="PIRSR" id="PIRSR000362-2"/>
    </source>
</evidence>
<evidence type="ECO:0000256" key="7">
    <source>
        <dbReference type="ARBA" id="ARBA00048933"/>
    </source>
</evidence>
<protein>
    <recommendedName>
        <fullName evidence="8">NADPH:adrenodoxin oxidoreductase, mitochondrial</fullName>
        <ecNumber evidence="8">1.18.1.6</ecNumber>
    </recommendedName>
</protein>
<dbReference type="Proteomes" id="UP001049176">
    <property type="component" value="Chromosome 2"/>
</dbReference>
<dbReference type="GeneID" id="66073370"/>
<evidence type="ECO:0000256" key="6">
    <source>
        <dbReference type="ARBA" id="ARBA00023002"/>
    </source>
</evidence>
<proteinExistence type="inferred from homology"/>
<dbReference type="OrthoDB" id="333024at2759"/>
<comment type="catalytic activity">
    <reaction evidence="7 8">
        <text>2 reduced [adrenodoxin] + NADP(+) + H(+) = 2 oxidized [adrenodoxin] + NADPH</text>
        <dbReference type="Rhea" id="RHEA:42312"/>
        <dbReference type="Rhea" id="RHEA-COMP:9998"/>
        <dbReference type="Rhea" id="RHEA-COMP:9999"/>
        <dbReference type="ChEBI" id="CHEBI:15378"/>
        <dbReference type="ChEBI" id="CHEBI:33737"/>
        <dbReference type="ChEBI" id="CHEBI:33738"/>
        <dbReference type="ChEBI" id="CHEBI:57783"/>
        <dbReference type="ChEBI" id="CHEBI:58349"/>
        <dbReference type="EC" id="1.18.1.6"/>
    </reaction>
</comment>
<dbReference type="InterPro" id="IPR021163">
    <property type="entry name" value="Ferredox_Rdtase_adrenod"/>
</dbReference>
<dbReference type="PRINTS" id="PR00419">
    <property type="entry name" value="ADXRDTASE"/>
</dbReference>
<evidence type="ECO:0000256" key="5">
    <source>
        <dbReference type="ARBA" id="ARBA00022857"/>
    </source>
</evidence>
<comment type="similarity">
    <text evidence="2 8">Belongs to the ferredoxin--NADP reductase type 1 family.</text>
</comment>
<dbReference type="RefSeq" id="XP_043013358.1">
    <property type="nucleotide sequence ID" value="XM_043148755.1"/>
</dbReference>
<accession>A0A9P7UYG1</accession>
<dbReference type="PANTHER" id="PTHR48467">
    <property type="entry name" value="GLUTAMATE SYNTHASE 1 [NADH], CHLOROPLASTIC-LIKE"/>
    <property type="match status" value="1"/>
</dbReference>
<evidence type="ECO:0000256" key="3">
    <source>
        <dbReference type="ARBA" id="ARBA00022630"/>
    </source>
</evidence>
<dbReference type="KEGG" id="more:E1B28_004294"/>
<evidence type="ECO:0000313" key="12">
    <source>
        <dbReference type="Proteomes" id="UP001049176"/>
    </source>
</evidence>
<dbReference type="PIRSF" id="PIRSF000362">
    <property type="entry name" value="FNR"/>
    <property type="match status" value="1"/>
</dbReference>
<dbReference type="EC" id="1.18.1.6" evidence="8"/>
<evidence type="ECO:0000256" key="2">
    <source>
        <dbReference type="ARBA" id="ARBA00008312"/>
    </source>
</evidence>
<dbReference type="InterPro" id="IPR055275">
    <property type="entry name" value="Ferredox_Rdtase"/>
</dbReference>